<feature type="region of interest" description="Disordered" evidence="2">
    <location>
        <begin position="316"/>
        <end position="348"/>
    </location>
</feature>
<dbReference type="EMBL" id="FN649160">
    <property type="protein sequence ID" value="CBJ28143.1"/>
    <property type="molecule type" value="Genomic_DNA"/>
</dbReference>
<proteinExistence type="predicted"/>
<feature type="compositionally biased region" description="Low complexity" evidence="2">
    <location>
        <begin position="24"/>
        <end position="55"/>
    </location>
</feature>
<organism evidence="4 5">
    <name type="scientific">Ectocarpus siliculosus</name>
    <name type="common">Brown alga</name>
    <name type="synonym">Conferva siliculosa</name>
    <dbReference type="NCBI Taxonomy" id="2880"/>
    <lineage>
        <taxon>Eukaryota</taxon>
        <taxon>Sar</taxon>
        <taxon>Stramenopiles</taxon>
        <taxon>Ochrophyta</taxon>
        <taxon>PX clade</taxon>
        <taxon>Phaeophyceae</taxon>
        <taxon>Ectocarpales</taxon>
        <taxon>Ectocarpaceae</taxon>
        <taxon>Ectocarpus</taxon>
    </lineage>
</organism>
<dbReference type="OMA" id="AHSATEE"/>
<dbReference type="CDD" id="cd00201">
    <property type="entry name" value="WW"/>
    <property type="match status" value="2"/>
</dbReference>
<dbReference type="InterPro" id="IPR001202">
    <property type="entry name" value="WW_dom"/>
</dbReference>
<keyword evidence="1" id="KW-0175">Coiled coil</keyword>
<dbReference type="Pfam" id="PF00397">
    <property type="entry name" value="WW"/>
    <property type="match status" value="2"/>
</dbReference>
<dbReference type="PANTHER" id="PTHR47852:SF2">
    <property type="entry name" value="WW DOMAIN-CONTAINING PROTEIN"/>
    <property type="match status" value="1"/>
</dbReference>
<dbReference type="SUPFAM" id="SSF51045">
    <property type="entry name" value="WW domain"/>
    <property type="match status" value="3"/>
</dbReference>
<dbReference type="PANTHER" id="PTHR47852">
    <property type="entry name" value="OS06G0298400 PROTEIN"/>
    <property type="match status" value="1"/>
</dbReference>
<dbReference type="PROSITE" id="PS01159">
    <property type="entry name" value="WW_DOMAIN_1"/>
    <property type="match status" value="3"/>
</dbReference>
<feature type="compositionally biased region" description="Polar residues" evidence="2">
    <location>
        <begin position="902"/>
        <end position="934"/>
    </location>
</feature>
<dbReference type="Proteomes" id="UP000002630">
    <property type="component" value="Linkage Group LG10"/>
</dbReference>
<dbReference type="OrthoDB" id="2444812at2759"/>
<feature type="region of interest" description="Disordered" evidence="2">
    <location>
        <begin position="1145"/>
        <end position="1237"/>
    </location>
</feature>
<feature type="compositionally biased region" description="Low complexity" evidence="2">
    <location>
        <begin position="748"/>
        <end position="758"/>
    </location>
</feature>
<feature type="coiled-coil region" evidence="1">
    <location>
        <begin position="1099"/>
        <end position="1126"/>
    </location>
</feature>
<feature type="compositionally biased region" description="Acidic residues" evidence="2">
    <location>
        <begin position="588"/>
        <end position="601"/>
    </location>
</feature>
<accession>D7G8X5</accession>
<dbReference type="AlphaFoldDB" id="D7G8X5"/>
<evidence type="ECO:0000256" key="2">
    <source>
        <dbReference type="SAM" id="MobiDB-lite"/>
    </source>
</evidence>
<feature type="region of interest" description="Disordered" evidence="2">
    <location>
        <begin position="837"/>
        <end position="966"/>
    </location>
</feature>
<dbReference type="Gene3D" id="2.20.70.10">
    <property type="match status" value="3"/>
</dbReference>
<reference evidence="4 5" key="1">
    <citation type="journal article" date="2010" name="Nature">
        <title>The Ectocarpus genome and the independent evolution of multicellularity in brown algae.</title>
        <authorList>
            <person name="Cock J.M."/>
            <person name="Sterck L."/>
            <person name="Rouze P."/>
            <person name="Scornet D."/>
            <person name="Allen A.E."/>
            <person name="Amoutzias G."/>
            <person name="Anthouard V."/>
            <person name="Artiguenave F."/>
            <person name="Aury J.M."/>
            <person name="Badger J.H."/>
            <person name="Beszteri B."/>
            <person name="Billiau K."/>
            <person name="Bonnet E."/>
            <person name="Bothwell J.H."/>
            <person name="Bowler C."/>
            <person name="Boyen C."/>
            <person name="Brownlee C."/>
            <person name="Carrano C.J."/>
            <person name="Charrier B."/>
            <person name="Cho G.Y."/>
            <person name="Coelho S.M."/>
            <person name="Collen J."/>
            <person name="Corre E."/>
            <person name="Da Silva C."/>
            <person name="Delage L."/>
            <person name="Delaroque N."/>
            <person name="Dittami S.M."/>
            <person name="Doulbeau S."/>
            <person name="Elias M."/>
            <person name="Farnham G."/>
            <person name="Gachon C.M."/>
            <person name="Gschloessl B."/>
            <person name="Heesch S."/>
            <person name="Jabbari K."/>
            <person name="Jubin C."/>
            <person name="Kawai H."/>
            <person name="Kimura K."/>
            <person name="Kloareg B."/>
            <person name="Kupper F.C."/>
            <person name="Lang D."/>
            <person name="Le Bail A."/>
            <person name="Leblanc C."/>
            <person name="Lerouge P."/>
            <person name="Lohr M."/>
            <person name="Lopez P.J."/>
            <person name="Martens C."/>
            <person name="Maumus F."/>
            <person name="Michel G."/>
            <person name="Miranda-Saavedra D."/>
            <person name="Morales J."/>
            <person name="Moreau H."/>
            <person name="Motomura T."/>
            <person name="Nagasato C."/>
            <person name="Napoli C.A."/>
            <person name="Nelson D.R."/>
            <person name="Nyvall-Collen P."/>
            <person name="Peters A.F."/>
            <person name="Pommier C."/>
            <person name="Potin P."/>
            <person name="Poulain J."/>
            <person name="Quesneville H."/>
            <person name="Read B."/>
            <person name="Rensing S.A."/>
            <person name="Ritter A."/>
            <person name="Rousvoal S."/>
            <person name="Samanta M."/>
            <person name="Samson G."/>
            <person name="Schroeder D.C."/>
            <person name="Segurens B."/>
            <person name="Strittmatter M."/>
            <person name="Tonon T."/>
            <person name="Tregear J.W."/>
            <person name="Valentin K."/>
            <person name="von Dassow P."/>
            <person name="Yamagishi T."/>
            <person name="Van de Peer Y."/>
            <person name="Wincker P."/>
        </authorList>
    </citation>
    <scope>NUCLEOTIDE SEQUENCE [LARGE SCALE GENOMIC DNA]</scope>
    <source>
        <strain evidence="5">Ec32 / CCAP1310/4</strain>
    </source>
</reference>
<dbReference type="InterPro" id="IPR036020">
    <property type="entry name" value="WW_dom_sf"/>
</dbReference>
<evidence type="ECO:0000256" key="1">
    <source>
        <dbReference type="SAM" id="Coils"/>
    </source>
</evidence>
<feature type="compositionally biased region" description="Basic and acidic residues" evidence="2">
    <location>
        <begin position="1205"/>
        <end position="1216"/>
    </location>
</feature>
<dbReference type="EMBL" id="FN649735">
    <property type="protein sequence ID" value="CBJ28143.1"/>
    <property type="molecule type" value="Genomic_DNA"/>
</dbReference>
<feature type="compositionally biased region" description="Polar residues" evidence="2">
    <location>
        <begin position="279"/>
        <end position="290"/>
    </location>
</feature>
<name>D7G8X5_ECTSI</name>
<feature type="compositionally biased region" description="Low complexity" evidence="2">
    <location>
        <begin position="951"/>
        <end position="966"/>
    </location>
</feature>
<feature type="compositionally biased region" description="Basic and acidic residues" evidence="2">
    <location>
        <begin position="759"/>
        <end position="773"/>
    </location>
</feature>
<dbReference type="InParanoid" id="D7G8X5"/>
<feature type="domain" description="WW" evidence="3">
    <location>
        <begin position="818"/>
        <end position="846"/>
    </location>
</feature>
<sequence>MGRRPVRRAAPPSDGAVGGVAGIPSPSSSAAAASEGKVPAAAAGEPAAAAAAAAPKGDTGGKNPLMGLLHYGSDSEEEEPPAQQPASASSVSTPDPSPAESVTYTLPTGWQQCMDNAGLVYFWNTETGDTSWDPPEGTERKVSKASSAVDTPSEAPPIVPEAVADAASREAPAGSDATSDTASEAEEDKAVAVAVATEDEGASRASTNSSGVAAAAAAAVSEVCVDTEEVEKGAVSGEQEVADSAIPKRSPRSATDRPAAQDRRMAAVGEEQKGEEELPQQSKSTGTGSSDVPVAATAGIDDLLAGIEAELLLGAGDGEGDLDGDKDEVKGSAVEENGDTRATGEEEDFAPLQEVAPGLDVRAQEAHAELAALLAVAAEGKGEEAGLSVVEATDPSVRLGIELAAVLRARLSDWRQGECMDGIEAALTAPSSFSSSRRWRWRLVQPSVRLLAPQHQRRPDSLKVRLGRSSPLPLMSSPQAVRAARNAEKLKWADEVSAAASAAVAAAAAHAQAKKELAKAESEAKVAVIGTVEEGVTDSEGSNSDRRGKHAASGDDATSDKRKNATSTDTLATARAIVEGTIDLGGVGDDDDDDDDNEGKEDGEVTVVPAATEGGAATSGAKDDAPSVPAPDTSESGIVIAKDPTLPDVPSGWSAVFDTTHQAYYYHNLTTDETSWVLPATVAESHPADSKPEKSSPERDERPRESKKSKADEGDASTGGGERRSESSNRSRRRGSPGDEGGSERAEASAASNSAGKSVETKLEKRSSRRRDVASGAASSEASQDEKPAPAASTDAAAKEGDSASIPESLSRIDNSTWVPVWDDNHQAFYYHDTVTDETSWDPPAAASVPAAAAAAAAAAASAAADDSTLATPSPRPSGDKKQKQQKKRKSSAAVEAATPGGAQQRSPSPEPSTASPNAESASTPAGQRRSPSPVTADAPKAHSATEEDVATAATPAASAAAAEAPTTSVVDLRPCTLVWWSDAGDVWNGVSLSGLLGGYGPRRYRNLGGGYYMTTLERGPEWATAAVAALGQGVADPVAAARMDWVSCTASAPGYGLFLRFSGEDDEQKLFDVPDEYFDDPPPDPAVVAAEEAAAAAAAAQAAALAEAEAAMENAEMDAAAAAAVAATEEAEAAGSKAAAAVLTAPPTAVPPPAPKSTKKRKSKGSSATGKSGGSIGKKRKGAANLIDKWKAVASTAGEEAEKEAEKQEKMERWKARAAAMDPDNPNFTPIGKRRR</sequence>
<dbReference type="PROSITE" id="PS50020">
    <property type="entry name" value="WW_DOMAIN_2"/>
    <property type="match status" value="3"/>
</dbReference>
<feature type="region of interest" description="Disordered" evidence="2">
    <location>
        <begin position="535"/>
        <end position="646"/>
    </location>
</feature>
<feature type="region of interest" description="Disordered" evidence="2">
    <location>
        <begin position="1"/>
        <end position="106"/>
    </location>
</feature>
<protein>
    <submittedName>
        <fullName evidence="4">Similar to Fe65</fullName>
    </submittedName>
</protein>
<evidence type="ECO:0000259" key="3">
    <source>
        <dbReference type="PROSITE" id="PS50020"/>
    </source>
</evidence>
<evidence type="ECO:0000313" key="5">
    <source>
        <dbReference type="Proteomes" id="UP000002630"/>
    </source>
</evidence>
<feature type="compositionally biased region" description="Low complexity" evidence="2">
    <location>
        <begin position="610"/>
        <end position="620"/>
    </location>
</feature>
<evidence type="ECO:0000313" key="4">
    <source>
        <dbReference type="EMBL" id="CBJ28143.1"/>
    </source>
</evidence>
<feature type="domain" description="WW" evidence="3">
    <location>
        <begin position="647"/>
        <end position="681"/>
    </location>
</feature>
<feature type="region of interest" description="Disordered" evidence="2">
    <location>
        <begin position="684"/>
        <end position="814"/>
    </location>
</feature>
<keyword evidence="5" id="KW-1185">Reference proteome</keyword>
<dbReference type="SMART" id="SM00456">
    <property type="entry name" value="WW"/>
    <property type="match status" value="3"/>
</dbReference>
<feature type="region of interest" description="Disordered" evidence="2">
    <location>
        <begin position="125"/>
        <end position="294"/>
    </location>
</feature>
<feature type="compositionally biased region" description="Basic and acidic residues" evidence="2">
    <location>
        <begin position="686"/>
        <end position="713"/>
    </location>
</feature>
<feature type="compositionally biased region" description="Basic and acidic residues" evidence="2">
    <location>
        <begin position="259"/>
        <end position="276"/>
    </location>
</feature>
<feature type="domain" description="WW" evidence="3">
    <location>
        <begin position="104"/>
        <end position="137"/>
    </location>
</feature>
<feature type="compositionally biased region" description="Low complexity" evidence="2">
    <location>
        <begin position="842"/>
        <end position="868"/>
    </location>
</feature>
<gene>
    <name evidence="4" type="ORF">Esi_0092_0087</name>
</gene>